<dbReference type="eggNOG" id="COG0523">
    <property type="taxonomic scope" value="Bacteria"/>
</dbReference>
<name>L0DWR2_THIND</name>
<gene>
    <name evidence="4" type="primary">yeiR [H]</name>
    <name evidence="4" type="ordered locus">TVNIR_1780</name>
</gene>
<dbReference type="KEGG" id="tni:TVNIR_1780"/>
<dbReference type="AlphaFoldDB" id="L0DWR2"/>
<dbReference type="Pfam" id="PF07683">
    <property type="entry name" value="CobW_C"/>
    <property type="match status" value="1"/>
</dbReference>
<dbReference type="PANTHER" id="PTHR13748:SF46">
    <property type="entry name" value="ZINC CHAPERONE YEIR"/>
    <property type="match status" value="1"/>
</dbReference>
<dbReference type="PANTHER" id="PTHR13748">
    <property type="entry name" value="COBW-RELATED"/>
    <property type="match status" value="1"/>
</dbReference>
<protein>
    <submittedName>
        <fullName evidence="4">Cobalamin synthesis protein P47K</fullName>
    </submittedName>
</protein>
<feature type="domain" description="CobW/HypB/UreG nucleotide-binding" evidence="2">
    <location>
        <begin position="15"/>
        <end position="180"/>
    </location>
</feature>
<dbReference type="Gene3D" id="3.40.50.300">
    <property type="entry name" value="P-loop containing nucleotide triphosphate hydrolases"/>
    <property type="match status" value="1"/>
</dbReference>
<dbReference type="Proteomes" id="UP000010809">
    <property type="component" value="Chromosome"/>
</dbReference>
<dbReference type="RefSeq" id="WP_015258569.1">
    <property type="nucleotide sequence ID" value="NC_019902.2"/>
</dbReference>
<dbReference type="InterPro" id="IPR003495">
    <property type="entry name" value="CobW/HypB/UreG_nucleotide-bd"/>
</dbReference>
<dbReference type="Pfam" id="PF02492">
    <property type="entry name" value="cobW"/>
    <property type="match status" value="1"/>
</dbReference>
<comment type="function">
    <text evidence="1">Zinc chaperone that directly transfers zinc cofactor to target proteins, thereby activating them. Zinc is transferred from the CXCC motif in the GTPase domain to the zinc binding site in target proteins in a process requiring GTP hydrolysis.</text>
</comment>
<dbReference type="SUPFAM" id="SSF52540">
    <property type="entry name" value="P-loop containing nucleoside triphosphate hydrolases"/>
    <property type="match status" value="1"/>
</dbReference>
<dbReference type="CDD" id="cd03112">
    <property type="entry name" value="CobW-like"/>
    <property type="match status" value="1"/>
</dbReference>
<dbReference type="InterPro" id="IPR051316">
    <property type="entry name" value="Zinc-reg_GTPase_activator"/>
</dbReference>
<dbReference type="STRING" id="1255043.TVNIR_1780"/>
<evidence type="ECO:0000313" key="5">
    <source>
        <dbReference type="Proteomes" id="UP000010809"/>
    </source>
</evidence>
<keyword evidence="5" id="KW-1185">Reference proteome</keyword>
<dbReference type="PATRIC" id="fig|1255043.3.peg.1803"/>
<evidence type="ECO:0000256" key="1">
    <source>
        <dbReference type="ARBA" id="ARBA00045658"/>
    </source>
</evidence>
<evidence type="ECO:0000259" key="2">
    <source>
        <dbReference type="Pfam" id="PF02492"/>
    </source>
</evidence>
<proteinExistence type="predicted"/>
<dbReference type="EMBL" id="CP003989">
    <property type="protein sequence ID" value="AGA33442.1"/>
    <property type="molecule type" value="Genomic_DNA"/>
</dbReference>
<accession>L0DWR2</accession>
<evidence type="ECO:0000313" key="4">
    <source>
        <dbReference type="EMBL" id="AGA33442.1"/>
    </source>
</evidence>
<organism evidence="4 5">
    <name type="scientific">Thioalkalivibrio nitratireducens (strain DSM 14787 / UNIQEM 213 / ALEN2)</name>
    <dbReference type="NCBI Taxonomy" id="1255043"/>
    <lineage>
        <taxon>Bacteria</taxon>
        <taxon>Pseudomonadati</taxon>
        <taxon>Pseudomonadota</taxon>
        <taxon>Gammaproteobacteria</taxon>
        <taxon>Chromatiales</taxon>
        <taxon>Ectothiorhodospiraceae</taxon>
        <taxon>Thioalkalivibrio</taxon>
    </lineage>
</organism>
<dbReference type="OrthoDB" id="9808822at2"/>
<dbReference type="InterPro" id="IPR011629">
    <property type="entry name" value="CobW-like_C"/>
</dbReference>
<dbReference type="GO" id="GO:0005737">
    <property type="term" value="C:cytoplasm"/>
    <property type="evidence" value="ECO:0007669"/>
    <property type="project" value="TreeGrafter"/>
</dbReference>
<feature type="domain" description="CobW C-terminal" evidence="3">
    <location>
        <begin position="260"/>
        <end position="340"/>
    </location>
</feature>
<reference evidence="4" key="1">
    <citation type="submission" date="2015-12" db="EMBL/GenBank/DDBJ databases">
        <authorList>
            <person name="Tikhonova T.V."/>
            <person name="Pavlov A.R."/>
            <person name="Beletsky A.V."/>
            <person name="Mardanov A.V."/>
            <person name="Sorokin D.Y."/>
            <person name="Ravin N.V."/>
            <person name="Popov V.O."/>
        </authorList>
    </citation>
    <scope>NUCLEOTIDE SEQUENCE</scope>
    <source>
        <strain evidence="4">DSM 14787</strain>
    </source>
</reference>
<evidence type="ECO:0000259" key="3">
    <source>
        <dbReference type="Pfam" id="PF07683"/>
    </source>
</evidence>
<sequence length="349" mass="38404">MPAPPQRTFVSRPIPVNLITGFLGVGKTTAIRHLLRLRPRTERWAVLVNEFGEVGVDESLLQGEADAVAVRQVPGGCLCCVSSQAFSVGLNRLVREQRPDRILIEPTGLGHPDQVIATLTGDRYRGVFDLRATITLVDARHLSSPRHREHATWQDQVRVADVLVASKADLYTEDDRQAWARFTARQQPAPHQIPMVVNGALDPEWLNLPRRPGEAEGSAPGAVFGVPPERGDDTPPAPDAPVAAGDWQRVEGRSDGFHSCSWRFGPGVCFDRKRLARWIAAANYDRVKGVLRTDDGWMQLNRVGADGDLEPRATGASEGRLEVVHREPLDGQALDYRLRSAARELPEGA</sequence>
<dbReference type="InterPro" id="IPR027417">
    <property type="entry name" value="P-loop_NTPase"/>
</dbReference>
<dbReference type="HOGENOM" id="CLU_017452_1_2_6"/>